<dbReference type="CDD" id="cd02440">
    <property type="entry name" value="AdoMet_MTases"/>
    <property type="match status" value="1"/>
</dbReference>
<reference evidence="6" key="1">
    <citation type="submission" date="2015-07" db="EMBL/GenBank/DDBJ databases">
        <authorList>
            <person name="Rodrigo-Torres Lidia"/>
            <person name="Arahal R.David."/>
        </authorList>
    </citation>
    <scope>NUCLEOTIDE SEQUENCE [LARGE SCALE GENOMIC DNA]</scope>
    <source>
        <strain evidence="6">CECT 4801</strain>
    </source>
</reference>
<accession>A0A0M6Y2E9</accession>
<keyword evidence="2 5" id="KW-0808">Transferase</keyword>
<evidence type="ECO:0000256" key="4">
    <source>
        <dbReference type="ARBA" id="ARBA00022884"/>
    </source>
</evidence>
<keyword evidence="3" id="KW-0949">S-adenosyl-L-methionine</keyword>
<dbReference type="InterPro" id="IPR029063">
    <property type="entry name" value="SAM-dependent_MTases_sf"/>
</dbReference>
<protein>
    <submittedName>
        <fullName evidence="5">16S ribosomal RNA methyltransferase KsgA/Dim1 family protein</fullName>
    </submittedName>
</protein>
<keyword evidence="1 5" id="KW-0489">Methyltransferase</keyword>
<organism evidence="5 6">
    <name type="scientific">Roseibium aggregatum</name>
    <dbReference type="NCBI Taxonomy" id="187304"/>
    <lineage>
        <taxon>Bacteria</taxon>
        <taxon>Pseudomonadati</taxon>
        <taxon>Pseudomonadota</taxon>
        <taxon>Alphaproteobacteria</taxon>
        <taxon>Hyphomicrobiales</taxon>
        <taxon>Stappiaceae</taxon>
        <taxon>Roseibium</taxon>
    </lineage>
</organism>
<dbReference type="OrthoDB" id="9805585at2"/>
<dbReference type="InterPro" id="IPR001737">
    <property type="entry name" value="KsgA/Erm"/>
</dbReference>
<dbReference type="Pfam" id="PF00398">
    <property type="entry name" value="RrnaAD"/>
    <property type="match status" value="1"/>
</dbReference>
<gene>
    <name evidence="5" type="ORF">LAL4801_02729</name>
</gene>
<evidence type="ECO:0000256" key="3">
    <source>
        <dbReference type="ARBA" id="ARBA00022691"/>
    </source>
</evidence>
<dbReference type="EMBL" id="CXST01000002">
    <property type="protein sequence ID" value="CTQ44286.1"/>
    <property type="molecule type" value="Genomic_DNA"/>
</dbReference>
<name>A0A0M6Y2E9_9HYPH</name>
<evidence type="ECO:0000313" key="6">
    <source>
        <dbReference type="Proteomes" id="UP000048926"/>
    </source>
</evidence>
<keyword evidence="6" id="KW-1185">Reference proteome</keyword>
<proteinExistence type="predicted"/>
<dbReference type="GO" id="GO:0003723">
    <property type="term" value="F:RNA binding"/>
    <property type="evidence" value="ECO:0007669"/>
    <property type="project" value="UniProtKB-KW"/>
</dbReference>
<dbReference type="SUPFAM" id="SSF53335">
    <property type="entry name" value="S-adenosyl-L-methionine-dependent methyltransferases"/>
    <property type="match status" value="1"/>
</dbReference>
<dbReference type="RefSeq" id="WP_082444590.1">
    <property type="nucleotide sequence ID" value="NZ_CXST01000002.1"/>
</dbReference>
<dbReference type="STRING" id="187304.B0E33_09640"/>
<keyword evidence="4" id="KW-0694">RNA-binding</keyword>
<evidence type="ECO:0000256" key="1">
    <source>
        <dbReference type="ARBA" id="ARBA00022603"/>
    </source>
</evidence>
<dbReference type="Proteomes" id="UP000048926">
    <property type="component" value="Unassembled WGS sequence"/>
</dbReference>
<dbReference type="GO" id="GO:0008168">
    <property type="term" value="F:methyltransferase activity"/>
    <property type="evidence" value="ECO:0007669"/>
    <property type="project" value="UniProtKB-KW"/>
</dbReference>
<dbReference type="Gene3D" id="3.40.50.150">
    <property type="entry name" value="Vaccinia Virus protein VP39"/>
    <property type="match status" value="1"/>
</dbReference>
<evidence type="ECO:0000313" key="5">
    <source>
        <dbReference type="EMBL" id="CTQ44286.1"/>
    </source>
</evidence>
<dbReference type="GO" id="GO:0032259">
    <property type="term" value="P:methylation"/>
    <property type="evidence" value="ECO:0007669"/>
    <property type="project" value="UniProtKB-KW"/>
</dbReference>
<dbReference type="AlphaFoldDB" id="A0A0M6Y2E9"/>
<evidence type="ECO:0000256" key="2">
    <source>
        <dbReference type="ARBA" id="ARBA00022679"/>
    </source>
</evidence>
<sequence length="220" mass="24316">MLKRNSSRREAFREKLEKASAVRAKVLDEVKFIRSWAQNPLRTGAVAPSGPELAAKMASFLTPRPHSRVVELGPGTGVVTKAILDRGFSSQQLRLIEYCPEFCELLTRRYPGLKIVQGDAYALGATLSRAGDTLSAAEDQHHSLDGIVSSLPLLTRPETVRKALLAEALEILKPGAPFIQFSYGLVAPVKPDNRSVSVFSSDWVWKNLPPARVWVYRKAH</sequence>